<keyword evidence="4 6" id="KW-0479">Metal-binding</keyword>
<sequence>MATTEAREQDGPEPADDPLHAEAMATGSLYDQLGGGAGLRTAVAVFYARVVQDPLLAPWFAGIDLKRLKSHQHAFLSTAVGGPDVFTGRTMAAAHAGLAVTDPAFDAIVEHLAATLRDLDLEPGAVAEVVERVEALRADVVEHD</sequence>
<dbReference type="InterPro" id="IPR009050">
    <property type="entry name" value="Globin-like_sf"/>
</dbReference>
<gene>
    <name evidence="7" type="ORF">G9H71_04040</name>
</gene>
<dbReference type="Pfam" id="PF01152">
    <property type="entry name" value="Bac_globin"/>
    <property type="match status" value="1"/>
</dbReference>
<name>A0ABX0GTB1_9ACTN</name>
<keyword evidence="3 6" id="KW-0349">Heme</keyword>
<proteinExistence type="inferred from homology"/>
<evidence type="ECO:0000256" key="6">
    <source>
        <dbReference type="PIRNR" id="PIRNR002030"/>
    </source>
</evidence>
<dbReference type="InterPro" id="IPR001486">
    <property type="entry name" value="Hemoglobin_trunc"/>
</dbReference>
<evidence type="ECO:0000256" key="4">
    <source>
        <dbReference type="ARBA" id="ARBA00022723"/>
    </source>
</evidence>
<dbReference type="SUPFAM" id="SSF46458">
    <property type="entry name" value="Globin-like"/>
    <property type="match status" value="1"/>
</dbReference>
<keyword evidence="2 6" id="KW-0813">Transport</keyword>
<accession>A0ABX0GTB1</accession>
<dbReference type="RefSeq" id="WP_166278144.1">
    <property type="nucleotide sequence ID" value="NZ_JAANNP010000001.1"/>
</dbReference>
<protein>
    <recommendedName>
        <fullName evidence="6">Group 1 truncated hemoglobin</fullName>
    </recommendedName>
</protein>
<comment type="cofactor">
    <cofactor evidence="6">
        <name>heme</name>
        <dbReference type="ChEBI" id="CHEBI:30413"/>
    </cofactor>
</comment>
<dbReference type="EMBL" id="JAANNP010000001">
    <property type="protein sequence ID" value="NHC12946.1"/>
    <property type="molecule type" value="Genomic_DNA"/>
</dbReference>
<evidence type="ECO:0000256" key="3">
    <source>
        <dbReference type="ARBA" id="ARBA00022617"/>
    </source>
</evidence>
<keyword evidence="5 6" id="KW-0408">Iron</keyword>
<keyword evidence="6" id="KW-0561">Oxygen transport</keyword>
<comment type="caution">
    <text evidence="7">The sequence shown here is derived from an EMBL/GenBank/DDBJ whole genome shotgun (WGS) entry which is preliminary data.</text>
</comment>
<reference evidence="7 8" key="1">
    <citation type="submission" date="2020-03" db="EMBL/GenBank/DDBJ databases">
        <title>Two novel Motilibacter sp.</title>
        <authorList>
            <person name="Liu S."/>
        </authorList>
    </citation>
    <scope>NUCLEOTIDE SEQUENCE [LARGE SCALE GENOMIC DNA]</scope>
    <source>
        <strain evidence="7 8">E257</strain>
    </source>
</reference>
<evidence type="ECO:0000256" key="5">
    <source>
        <dbReference type="ARBA" id="ARBA00023004"/>
    </source>
</evidence>
<dbReference type="CDD" id="cd00454">
    <property type="entry name" value="TrHb1_N"/>
    <property type="match status" value="1"/>
</dbReference>
<evidence type="ECO:0000256" key="1">
    <source>
        <dbReference type="ARBA" id="ARBA00009660"/>
    </source>
</evidence>
<dbReference type="PIRSF" id="PIRSF002030">
    <property type="entry name" value="Globin_Protozoa/Cyanobacteria"/>
    <property type="match status" value="1"/>
</dbReference>
<keyword evidence="8" id="KW-1185">Reference proteome</keyword>
<organism evidence="7 8">
    <name type="scientific">Motilibacter deserti</name>
    <dbReference type="NCBI Taxonomy" id="2714956"/>
    <lineage>
        <taxon>Bacteria</taxon>
        <taxon>Bacillati</taxon>
        <taxon>Actinomycetota</taxon>
        <taxon>Actinomycetes</taxon>
        <taxon>Motilibacterales</taxon>
        <taxon>Motilibacteraceae</taxon>
        <taxon>Motilibacter</taxon>
    </lineage>
</organism>
<evidence type="ECO:0000313" key="8">
    <source>
        <dbReference type="Proteomes" id="UP000800981"/>
    </source>
</evidence>
<dbReference type="Proteomes" id="UP000800981">
    <property type="component" value="Unassembled WGS sequence"/>
</dbReference>
<comment type="similarity">
    <text evidence="1 6">Belongs to the truncated hemoglobin family. Group I subfamily.</text>
</comment>
<dbReference type="Gene3D" id="1.10.490.10">
    <property type="entry name" value="Globins"/>
    <property type="match status" value="1"/>
</dbReference>
<evidence type="ECO:0000256" key="2">
    <source>
        <dbReference type="ARBA" id="ARBA00022448"/>
    </source>
</evidence>
<dbReference type="InterPro" id="IPR012292">
    <property type="entry name" value="Globin/Proto"/>
</dbReference>
<evidence type="ECO:0000313" key="7">
    <source>
        <dbReference type="EMBL" id="NHC12946.1"/>
    </source>
</evidence>
<dbReference type="InterPro" id="IPR016339">
    <property type="entry name" value="Hemoglobin_trunc_I"/>
</dbReference>